<dbReference type="Gene3D" id="2.60.40.2040">
    <property type="entry name" value="CFA/I fimbrial subunit E, pilin domain"/>
    <property type="match status" value="1"/>
</dbReference>
<dbReference type="Proteomes" id="UP000325723">
    <property type="component" value="Unassembled WGS sequence"/>
</dbReference>
<proteinExistence type="predicted"/>
<evidence type="ECO:0000313" key="2">
    <source>
        <dbReference type="EMBL" id="VVO66939.1"/>
    </source>
</evidence>
<dbReference type="AlphaFoldDB" id="A0A8H2RHY1"/>
<name>A0A8H2RHY1_PSEFL</name>
<keyword evidence="1" id="KW-0732">Signal</keyword>
<evidence type="ECO:0000313" key="3">
    <source>
        <dbReference type="Proteomes" id="UP000325723"/>
    </source>
</evidence>
<gene>
    <name evidence="2" type="ORF">PS900_01096</name>
</gene>
<organism evidence="2 3">
    <name type="scientific">Pseudomonas fluorescens</name>
    <dbReference type="NCBI Taxonomy" id="294"/>
    <lineage>
        <taxon>Bacteria</taxon>
        <taxon>Pseudomonadati</taxon>
        <taxon>Pseudomonadota</taxon>
        <taxon>Gammaproteobacteria</taxon>
        <taxon>Pseudomonadales</taxon>
        <taxon>Pseudomonadaceae</taxon>
        <taxon>Pseudomonas</taxon>
    </lineage>
</organism>
<evidence type="ECO:0008006" key="4">
    <source>
        <dbReference type="Google" id="ProtNLM"/>
    </source>
</evidence>
<reference evidence="2 3" key="1">
    <citation type="submission" date="2019-09" db="EMBL/GenBank/DDBJ databases">
        <authorList>
            <person name="Chandra G."/>
            <person name="Truman W A."/>
        </authorList>
    </citation>
    <scope>NUCLEOTIDE SEQUENCE [LARGE SCALE GENOMIC DNA]</scope>
    <source>
        <strain evidence="2">PS900</strain>
    </source>
</reference>
<dbReference type="InterPro" id="IPR007540">
    <property type="entry name" value="Fimbrial_CS1-type"/>
</dbReference>
<dbReference type="PROSITE" id="PS51257">
    <property type="entry name" value="PROKAR_LIPOPROTEIN"/>
    <property type="match status" value="1"/>
</dbReference>
<dbReference type="RefSeq" id="WP_150757256.1">
    <property type="nucleotide sequence ID" value="NZ_CABVIE010000003.1"/>
</dbReference>
<feature type="chain" id="PRO_5034292633" description="Fimbrial assembly protein" evidence="1">
    <location>
        <begin position="24"/>
        <end position="162"/>
    </location>
</feature>
<dbReference type="Pfam" id="PF04449">
    <property type="entry name" value="Fimbrial_CS1"/>
    <property type="match status" value="1"/>
</dbReference>
<protein>
    <recommendedName>
        <fullName evidence="4">Fimbrial assembly protein</fullName>
    </recommendedName>
</protein>
<comment type="caution">
    <text evidence="2">The sequence shown here is derived from an EMBL/GenBank/DDBJ whole genome shotgun (WGS) entry which is preliminary data.</text>
</comment>
<dbReference type="EMBL" id="CABVIE010000003">
    <property type="protein sequence ID" value="VVO66939.1"/>
    <property type="molecule type" value="Genomic_DNA"/>
</dbReference>
<accession>A0A8H2RHY1</accession>
<dbReference type="GO" id="GO:0009289">
    <property type="term" value="C:pilus"/>
    <property type="evidence" value="ECO:0007669"/>
    <property type="project" value="InterPro"/>
</dbReference>
<feature type="signal peptide" evidence="1">
    <location>
        <begin position="1"/>
        <end position="23"/>
    </location>
</feature>
<evidence type="ECO:0000256" key="1">
    <source>
        <dbReference type="SAM" id="SignalP"/>
    </source>
</evidence>
<sequence length="162" mass="18059">MFKELMTVISMILLSLASACAYALVERETFEVSVTVPTAEFYVLPVEPDWIGREQKLTWDLTAQELSSLRKQFDVKNSSGEITARLSEEPYLSNGRDVDNIALDVQFNRVKLTVHDAPVISEMDGKTGKRVELVIAAVKPDDGYKPGEYYGSVHLIFEASAP</sequence>